<dbReference type="Proteomes" id="UP000478183">
    <property type="component" value="Unassembled WGS sequence"/>
</dbReference>
<evidence type="ECO:0000313" key="7">
    <source>
        <dbReference type="EMBL" id="MTH77941.1"/>
    </source>
</evidence>
<evidence type="ECO:0000259" key="6">
    <source>
        <dbReference type="PROSITE" id="PS50931"/>
    </source>
</evidence>
<dbReference type="PROSITE" id="PS50931">
    <property type="entry name" value="HTH_LYSR"/>
    <property type="match status" value="1"/>
</dbReference>
<dbReference type="GO" id="GO:0003700">
    <property type="term" value="F:DNA-binding transcription factor activity"/>
    <property type="evidence" value="ECO:0007669"/>
    <property type="project" value="InterPro"/>
</dbReference>
<keyword evidence="3" id="KW-0238">DNA-binding</keyword>
<dbReference type="Gene3D" id="1.10.10.10">
    <property type="entry name" value="Winged helix-like DNA-binding domain superfamily/Winged helix DNA-binding domain"/>
    <property type="match status" value="1"/>
</dbReference>
<dbReference type="Pfam" id="PF03466">
    <property type="entry name" value="LysR_substrate"/>
    <property type="match status" value="1"/>
</dbReference>
<keyword evidence="5" id="KW-0804">Transcription</keyword>
<proteinExistence type="inferred from homology"/>
<keyword evidence="2" id="KW-0805">Transcription regulation</keyword>
<comment type="similarity">
    <text evidence="1">Belongs to the LysR transcriptional regulatory family.</text>
</comment>
<dbReference type="SUPFAM" id="SSF53850">
    <property type="entry name" value="Periplasmic binding protein-like II"/>
    <property type="match status" value="1"/>
</dbReference>
<dbReference type="CDD" id="cd08411">
    <property type="entry name" value="PBP2_OxyR"/>
    <property type="match status" value="1"/>
</dbReference>
<protein>
    <submittedName>
        <fullName evidence="7">LysR family transcriptional regulator</fullName>
    </submittedName>
</protein>
<dbReference type="FunFam" id="1.10.10.10:FF:000001">
    <property type="entry name" value="LysR family transcriptional regulator"/>
    <property type="match status" value="1"/>
</dbReference>
<dbReference type="GO" id="GO:0003677">
    <property type="term" value="F:DNA binding"/>
    <property type="evidence" value="ECO:0007669"/>
    <property type="project" value="UniProtKB-KW"/>
</dbReference>
<comment type="caution">
    <text evidence="7">The sequence shown here is derived from an EMBL/GenBank/DDBJ whole genome shotgun (WGS) entry which is preliminary data.</text>
</comment>
<evidence type="ECO:0000256" key="2">
    <source>
        <dbReference type="ARBA" id="ARBA00023015"/>
    </source>
</evidence>
<keyword evidence="4" id="KW-0010">Activator</keyword>
<dbReference type="EMBL" id="WMIE01000004">
    <property type="protein sequence ID" value="MTH77941.1"/>
    <property type="molecule type" value="Genomic_DNA"/>
</dbReference>
<evidence type="ECO:0000256" key="1">
    <source>
        <dbReference type="ARBA" id="ARBA00009437"/>
    </source>
</evidence>
<dbReference type="PANTHER" id="PTHR30346">
    <property type="entry name" value="TRANSCRIPTIONAL DUAL REGULATOR HCAR-RELATED"/>
    <property type="match status" value="1"/>
</dbReference>
<evidence type="ECO:0000256" key="4">
    <source>
        <dbReference type="ARBA" id="ARBA00023159"/>
    </source>
</evidence>
<dbReference type="RefSeq" id="WP_155095304.1">
    <property type="nucleotide sequence ID" value="NZ_WMIE01000004.1"/>
</dbReference>
<feature type="domain" description="HTH lysR-type" evidence="6">
    <location>
        <begin position="1"/>
        <end position="58"/>
    </location>
</feature>
<evidence type="ECO:0000256" key="3">
    <source>
        <dbReference type="ARBA" id="ARBA00023125"/>
    </source>
</evidence>
<evidence type="ECO:0000313" key="8">
    <source>
        <dbReference type="Proteomes" id="UP000478183"/>
    </source>
</evidence>
<dbReference type="Pfam" id="PF00126">
    <property type="entry name" value="HTH_1"/>
    <property type="match status" value="1"/>
</dbReference>
<dbReference type="PANTHER" id="PTHR30346:SF26">
    <property type="entry name" value="HYDROGEN PEROXIDE-INDUCIBLE GENES ACTIVATOR"/>
    <property type="match status" value="1"/>
</dbReference>
<name>A0A6L6JDF2_9RHOB</name>
<keyword evidence="8" id="KW-1185">Reference proteome</keyword>
<organism evidence="7 8">
    <name type="scientific">Paracoccus aestuariivivens</name>
    <dbReference type="NCBI Taxonomy" id="1820333"/>
    <lineage>
        <taxon>Bacteria</taxon>
        <taxon>Pseudomonadati</taxon>
        <taxon>Pseudomonadota</taxon>
        <taxon>Alphaproteobacteria</taxon>
        <taxon>Rhodobacterales</taxon>
        <taxon>Paracoccaceae</taxon>
        <taxon>Paracoccus</taxon>
    </lineage>
</organism>
<accession>A0A6L6JDF2</accession>
<dbReference type="InterPro" id="IPR000847">
    <property type="entry name" value="LysR_HTH_N"/>
</dbReference>
<dbReference type="AlphaFoldDB" id="A0A6L6JDF2"/>
<dbReference type="InterPro" id="IPR036390">
    <property type="entry name" value="WH_DNA-bd_sf"/>
</dbReference>
<sequence length="304" mass="33555">MKLRDLEYLVAVADQRNFHRAAEICGVSQPTLSAQIRKLEDELGLPLFERSPRKVALTRAGSLLLARARRVLDEVAQIRAEADNLRETGTPSLHLGVFPTLGPYLLPRVIPRFLKQFPGVELMLTEEKSSSLTRKLVDGHLDAALLALPVMDSHLTGRVLFDEPFRLAVPDNHPLARENPPIGPDMLAGQHLMLLEKGHCLRDQALELCRNAGAREYDDFRATSLETLRQMVIAGVGMTLLPALACRQTEGMAVLPVASDQFRRRIGLFWRKSTSHEKLMNGLADLLGQIAGDLLNDPSASPAG</sequence>
<dbReference type="OrthoDB" id="9775392at2"/>
<dbReference type="PRINTS" id="PR00039">
    <property type="entry name" value="HTHLYSR"/>
</dbReference>
<gene>
    <name evidence="7" type="ORF">GL286_09400</name>
</gene>
<reference evidence="7 8" key="1">
    <citation type="submission" date="2019-11" db="EMBL/GenBank/DDBJ databases">
        <authorList>
            <person name="Dong K."/>
        </authorList>
    </citation>
    <scope>NUCLEOTIDE SEQUENCE [LARGE SCALE GENOMIC DNA]</scope>
    <source>
        <strain evidence="7 8">NBRC 111993</strain>
    </source>
</reference>
<dbReference type="GO" id="GO:0032993">
    <property type="term" value="C:protein-DNA complex"/>
    <property type="evidence" value="ECO:0007669"/>
    <property type="project" value="TreeGrafter"/>
</dbReference>
<dbReference type="InterPro" id="IPR005119">
    <property type="entry name" value="LysR_subst-bd"/>
</dbReference>
<dbReference type="Gene3D" id="3.40.190.10">
    <property type="entry name" value="Periplasmic binding protein-like II"/>
    <property type="match status" value="2"/>
</dbReference>
<dbReference type="InterPro" id="IPR036388">
    <property type="entry name" value="WH-like_DNA-bd_sf"/>
</dbReference>
<dbReference type="SUPFAM" id="SSF46785">
    <property type="entry name" value="Winged helix' DNA-binding domain"/>
    <property type="match status" value="1"/>
</dbReference>
<evidence type="ECO:0000256" key="5">
    <source>
        <dbReference type="ARBA" id="ARBA00023163"/>
    </source>
</evidence>